<keyword evidence="4" id="KW-1185">Reference proteome</keyword>
<evidence type="ECO:0000313" key="3">
    <source>
        <dbReference type="EMBL" id="EGA64410.1"/>
    </source>
</evidence>
<dbReference type="EMBL" id="AEVS01000088">
    <property type="protein sequence ID" value="EGA64410.1"/>
    <property type="molecule type" value="Genomic_DNA"/>
</dbReference>
<dbReference type="RefSeq" id="WP_006880762.1">
    <property type="nucleotide sequence ID" value="NZ_AEVS01000088.1"/>
</dbReference>
<keyword evidence="1" id="KW-0175">Coiled coil</keyword>
<reference evidence="3 4" key="1">
    <citation type="journal article" date="2012" name="Int. J. Syst. Evol. Microbiol.">
        <title>Vibrio caribbeanicus sp. nov., isolated from the marine sponge Scleritoderma cyanea.</title>
        <authorList>
            <person name="Hoffmann M."/>
            <person name="Monday S.R."/>
            <person name="Allard M.W."/>
            <person name="Strain E.A."/>
            <person name="Whittaker P."/>
            <person name="Naum M."/>
            <person name="McCarthy P.J."/>
            <person name="Lopez J.V."/>
            <person name="Fischer M."/>
            <person name="Brown E.W."/>
        </authorList>
    </citation>
    <scope>NUCLEOTIDE SEQUENCE [LARGE SCALE GENOMIC DNA]</scope>
    <source>
        <strain evidence="3 4">LMG 20546</strain>
    </source>
</reference>
<organism evidence="3 4">
    <name type="scientific">Vibrio brasiliensis LMG 20546</name>
    <dbReference type="NCBI Taxonomy" id="945543"/>
    <lineage>
        <taxon>Bacteria</taxon>
        <taxon>Pseudomonadati</taxon>
        <taxon>Pseudomonadota</taxon>
        <taxon>Gammaproteobacteria</taxon>
        <taxon>Vibrionales</taxon>
        <taxon>Vibrionaceae</taxon>
        <taxon>Vibrio</taxon>
        <taxon>Vibrio oreintalis group</taxon>
    </lineage>
</organism>
<proteinExistence type="predicted"/>
<comment type="caution">
    <text evidence="3">The sequence shown here is derived from an EMBL/GenBank/DDBJ whole genome shotgun (WGS) entry which is preliminary data.</text>
</comment>
<gene>
    <name evidence="3" type="ORF">VIBR0546_20198</name>
</gene>
<evidence type="ECO:0008006" key="5">
    <source>
        <dbReference type="Google" id="ProtNLM"/>
    </source>
</evidence>
<feature type="coiled-coil region" evidence="1">
    <location>
        <begin position="50"/>
        <end position="84"/>
    </location>
</feature>
<keyword evidence="2" id="KW-1133">Transmembrane helix</keyword>
<sequence length="272" mass="30975">MAEVNKHTKEENNRMSEAFKKFRESNWFVIITTVFPVATVVASVLLYFNADALRDQAAQFNIDISNLQNRVHEKDAQIILLNEQIKQKTTQSEILKSQVELLQKVNKHHEDLSLIERNTVELSLREQEKQVAELTGRLNAFKVLNDKFGKAEEIASTLSRLDSDLNKANTDNEKLREKLAIYEAESPVLSTETIEEGQSKSFLNNTITVGVIDAYSSWGYVNISNFDNLLLEREEVRPGKNIPIVLEEVTYVLTVDSISGDSIRFSLLSRIE</sequence>
<evidence type="ECO:0000313" key="4">
    <source>
        <dbReference type="Proteomes" id="UP000004371"/>
    </source>
</evidence>
<dbReference type="Proteomes" id="UP000004371">
    <property type="component" value="Unassembled WGS sequence"/>
</dbReference>
<evidence type="ECO:0000256" key="1">
    <source>
        <dbReference type="SAM" id="Coils"/>
    </source>
</evidence>
<name>E8LY37_9VIBR</name>
<feature type="coiled-coil region" evidence="1">
    <location>
        <begin position="117"/>
        <end position="185"/>
    </location>
</feature>
<evidence type="ECO:0000256" key="2">
    <source>
        <dbReference type="SAM" id="Phobius"/>
    </source>
</evidence>
<keyword evidence="2" id="KW-0812">Transmembrane</keyword>
<keyword evidence="2" id="KW-0472">Membrane</keyword>
<accession>E8LY37</accession>
<feature type="transmembrane region" description="Helical" evidence="2">
    <location>
        <begin position="27"/>
        <end position="48"/>
    </location>
</feature>
<dbReference type="AlphaFoldDB" id="E8LY37"/>
<protein>
    <recommendedName>
        <fullName evidence="5">Chromosome partition protein Smc</fullName>
    </recommendedName>
</protein>